<reference evidence="1" key="1">
    <citation type="submission" date="2022-07" db="EMBL/GenBank/DDBJ databases">
        <title>Genome Sequence of Leucocoprinus birnbaumii.</title>
        <authorList>
            <person name="Buettner E."/>
        </authorList>
    </citation>
    <scope>NUCLEOTIDE SEQUENCE</scope>
    <source>
        <strain evidence="1">VT141</strain>
    </source>
</reference>
<proteinExistence type="predicted"/>
<keyword evidence="2" id="KW-1185">Reference proteome</keyword>
<gene>
    <name evidence="1" type="ORF">NP233_g3967</name>
</gene>
<dbReference type="AlphaFoldDB" id="A0AAD5YXL2"/>
<evidence type="ECO:0000313" key="2">
    <source>
        <dbReference type="Proteomes" id="UP001213000"/>
    </source>
</evidence>
<dbReference type="Proteomes" id="UP001213000">
    <property type="component" value="Unassembled WGS sequence"/>
</dbReference>
<protein>
    <submittedName>
        <fullName evidence="1">Uncharacterized protein</fullName>
    </submittedName>
</protein>
<organism evidence="1 2">
    <name type="scientific">Leucocoprinus birnbaumii</name>
    <dbReference type="NCBI Taxonomy" id="56174"/>
    <lineage>
        <taxon>Eukaryota</taxon>
        <taxon>Fungi</taxon>
        <taxon>Dikarya</taxon>
        <taxon>Basidiomycota</taxon>
        <taxon>Agaricomycotina</taxon>
        <taxon>Agaricomycetes</taxon>
        <taxon>Agaricomycetidae</taxon>
        <taxon>Agaricales</taxon>
        <taxon>Agaricineae</taxon>
        <taxon>Agaricaceae</taxon>
        <taxon>Leucocoprinus</taxon>
    </lineage>
</organism>
<sequence>MAGLFICGGKAVWWHNSDPTFSLWVTPIFKRVRLETLSWQGEVFEAEDDDFLFARNSSSTLKTLYMKKPSESGDALSWFLIFAQSLCNMVLEYYRWECVDGLWKWLDPLHPYHSTGGHPMFLPELRDVSIIYSLEHARAGFDDDLDDEGECQINTEMMDLLIDRQTLGRPLRINFVNGEAPRWMESEIIGRVKDLAAKGLTLEIYHRGELVSYNNPSSEE</sequence>
<name>A0AAD5YXL2_9AGAR</name>
<comment type="caution">
    <text evidence="1">The sequence shown here is derived from an EMBL/GenBank/DDBJ whole genome shotgun (WGS) entry which is preliminary data.</text>
</comment>
<evidence type="ECO:0000313" key="1">
    <source>
        <dbReference type="EMBL" id="KAJ3571130.1"/>
    </source>
</evidence>
<accession>A0AAD5YXL2</accession>
<dbReference type="EMBL" id="JANIEX010000201">
    <property type="protein sequence ID" value="KAJ3571130.1"/>
    <property type="molecule type" value="Genomic_DNA"/>
</dbReference>